<evidence type="ECO:0000313" key="2">
    <source>
        <dbReference type="Proteomes" id="UP000624183"/>
    </source>
</evidence>
<protein>
    <submittedName>
        <fullName evidence="1">Uncharacterized protein</fullName>
    </submittedName>
</protein>
<reference evidence="2" key="1">
    <citation type="journal article" date="2019" name="Int. J. Syst. Evol. Microbiol.">
        <title>The Global Catalogue of Microorganisms (GCM) 10K type strain sequencing project: providing services to taxonomists for standard genome sequencing and annotation.</title>
        <authorList>
            <consortium name="The Broad Institute Genomics Platform"/>
            <consortium name="The Broad Institute Genome Sequencing Center for Infectious Disease"/>
            <person name="Wu L."/>
            <person name="Ma J."/>
        </authorList>
    </citation>
    <scope>NUCLEOTIDE SEQUENCE [LARGE SCALE GENOMIC DNA]</scope>
    <source>
        <strain evidence="2">JCM 4602</strain>
    </source>
</reference>
<evidence type="ECO:0000313" key="1">
    <source>
        <dbReference type="EMBL" id="GGZ45257.1"/>
    </source>
</evidence>
<proteinExistence type="predicted"/>
<accession>A0ABQ3BLY6</accession>
<sequence length="120" mass="13135">MHCAQLLENHWPRLRPSVRTLRHGRRRDRRNPVGRLSVPASAAESDQLWIAAPYEKNLQTGPEGATPVEVGLNHDNDTFTVTDGRLTVDASGLAGVAEVIWPENCAPSGTTECAPSPRCR</sequence>
<organism evidence="1 2">
    <name type="scientific">Streptomyces rubiginosohelvolus</name>
    <dbReference type="NCBI Taxonomy" id="67362"/>
    <lineage>
        <taxon>Bacteria</taxon>
        <taxon>Bacillati</taxon>
        <taxon>Actinomycetota</taxon>
        <taxon>Actinomycetes</taxon>
        <taxon>Kitasatosporales</taxon>
        <taxon>Streptomycetaceae</taxon>
        <taxon>Streptomyces</taxon>
    </lineage>
</organism>
<dbReference type="Proteomes" id="UP000624183">
    <property type="component" value="Unassembled WGS sequence"/>
</dbReference>
<name>A0ABQ3BLY6_9ACTN</name>
<gene>
    <name evidence="1" type="ORF">GCM10010328_19710</name>
</gene>
<dbReference type="EMBL" id="BMUW01000002">
    <property type="protein sequence ID" value="GGZ45257.1"/>
    <property type="molecule type" value="Genomic_DNA"/>
</dbReference>
<keyword evidence="2" id="KW-1185">Reference proteome</keyword>
<comment type="caution">
    <text evidence="1">The sequence shown here is derived from an EMBL/GenBank/DDBJ whole genome shotgun (WGS) entry which is preliminary data.</text>
</comment>